<dbReference type="Gene3D" id="2.40.170.20">
    <property type="entry name" value="TonB-dependent receptor, beta-barrel domain"/>
    <property type="match status" value="1"/>
</dbReference>
<evidence type="ECO:0000313" key="14">
    <source>
        <dbReference type="EMBL" id="PZQ56715.1"/>
    </source>
</evidence>
<feature type="domain" description="TonB-dependent receptor-like beta-barrel" evidence="12">
    <location>
        <begin position="169"/>
        <end position="665"/>
    </location>
</feature>
<name>A0A2W5P1M9_9SPHN</name>
<dbReference type="CDD" id="cd01347">
    <property type="entry name" value="ligand_gated_channel"/>
    <property type="match status" value="1"/>
</dbReference>
<keyword evidence="4 10" id="KW-1134">Transmembrane beta strand</keyword>
<evidence type="ECO:0000256" key="6">
    <source>
        <dbReference type="ARBA" id="ARBA00023077"/>
    </source>
</evidence>
<evidence type="ECO:0000256" key="11">
    <source>
        <dbReference type="RuleBase" id="RU003357"/>
    </source>
</evidence>
<dbReference type="InterPro" id="IPR039426">
    <property type="entry name" value="TonB-dep_rcpt-like"/>
</dbReference>
<evidence type="ECO:0000256" key="5">
    <source>
        <dbReference type="ARBA" id="ARBA00022692"/>
    </source>
</evidence>
<comment type="caution">
    <text evidence="14">The sequence shown here is derived from an EMBL/GenBank/DDBJ whole genome shotgun (WGS) entry which is preliminary data.</text>
</comment>
<dbReference type="InterPro" id="IPR000531">
    <property type="entry name" value="Beta-barrel_TonB"/>
</dbReference>
<evidence type="ECO:0000256" key="2">
    <source>
        <dbReference type="ARBA" id="ARBA00009810"/>
    </source>
</evidence>
<evidence type="ECO:0000259" key="13">
    <source>
        <dbReference type="Pfam" id="PF07715"/>
    </source>
</evidence>
<proteinExistence type="inferred from homology"/>
<keyword evidence="8 14" id="KW-0675">Receptor</keyword>
<comment type="similarity">
    <text evidence="2 10 11">Belongs to the TonB-dependent receptor family.</text>
</comment>
<keyword evidence="7 10" id="KW-0472">Membrane</keyword>
<feature type="domain" description="TonB-dependent receptor plug" evidence="13">
    <location>
        <begin position="57"/>
        <end position="154"/>
    </location>
</feature>
<evidence type="ECO:0000313" key="15">
    <source>
        <dbReference type="Proteomes" id="UP000249082"/>
    </source>
</evidence>
<evidence type="ECO:0000256" key="3">
    <source>
        <dbReference type="ARBA" id="ARBA00022448"/>
    </source>
</evidence>
<dbReference type="PANTHER" id="PTHR32552:SF74">
    <property type="entry name" value="HYDROXAMATE SIDEROPHORE RECEPTOR FHUE"/>
    <property type="match status" value="1"/>
</dbReference>
<evidence type="ECO:0000256" key="4">
    <source>
        <dbReference type="ARBA" id="ARBA00022452"/>
    </source>
</evidence>
<dbReference type="PANTHER" id="PTHR32552">
    <property type="entry name" value="FERRICHROME IRON RECEPTOR-RELATED"/>
    <property type="match status" value="1"/>
</dbReference>
<dbReference type="Pfam" id="PF00593">
    <property type="entry name" value="TonB_dep_Rec_b-barrel"/>
    <property type="match status" value="1"/>
</dbReference>
<evidence type="ECO:0000259" key="12">
    <source>
        <dbReference type="Pfam" id="PF00593"/>
    </source>
</evidence>
<evidence type="ECO:0000256" key="1">
    <source>
        <dbReference type="ARBA" id="ARBA00004571"/>
    </source>
</evidence>
<dbReference type="Pfam" id="PF07715">
    <property type="entry name" value="Plug"/>
    <property type="match status" value="1"/>
</dbReference>
<dbReference type="GO" id="GO:0015891">
    <property type="term" value="P:siderophore transport"/>
    <property type="evidence" value="ECO:0007669"/>
    <property type="project" value="InterPro"/>
</dbReference>
<dbReference type="NCBIfam" id="TIGR01783">
    <property type="entry name" value="TonB-siderophor"/>
    <property type="match status" value="1"/>
</dbReference>
<dbReference type="InterPro" id="IPR010105">
    <property type="entry name" value="TonB_sidphr_rcpt"/>
</dbReference>
<dbReference type="GO" id="GO:0015344">
    <property type="term" value="F:siderophore uptake transmembrane transporter activity"/>
    <property type="evidence" value="ECO:0007669"/>
    <property type="project" value="TreeGrafter"/>
</dbReference>
<keyword evidence="6 11" id="KW-0798">TonB box</keyword>
<dbReference type="PROSITE" id="PS52016">
    <property type="entry name" value="TONB_DEPENDENT_REC_3"/>
    <property type="match status" value="1"/>
</dbReference>
<dbReference type="Gene3D" id="2.170.130.10">
    <property type="entry name" value="TonB-dependent receptor, plug domain"/>
    <property type="match status" value="1"/>
</dbReference>
<evidence type="ECO:0000256" key="10">
    <source>
        <dbReference type="PROSITE-ProRule" id="PRU01360"/>
    </source>
</evidence>
<dbReference type="EMBL" id="QFPX01000003">
    <property type="protein sequence ID" value="PZQ56715.1"/>
    <property type="molecule type" value="Genomic_DNA"/>
</dbReference>
<reference evidence="14 15" key="1">
    <citation type="submission" date="2017-08" db="EMBL/GenBank/DDBJ databases">
        <title>Infants hospitalized years apart are colonized by the same room-sourced microbial strains.</title>
        <authorList>
            <person name="Brooks B."/>
            <person name="Olm M.R."/>
            <person name="Firek B.A."/>
            <person name="Baker R."/>
            <person name="Thomas B.C."/>
            <person name="Morowitz M.J."/>
            <person name="Banfield J.F."/>
        </authorList>
    </citation>
    <scope>NUCLEOTIDE SEQUENCE [LARGE SCALE GENOMIC DNA]</scope>
    <source>
        <strain evidence="14">S2_005_002_R2_33</strain>
    </source>
</reference>
<dbReference type="InterPro" id="IPR036942">
    <property type="entry name" value="Beta-barrel_TonB_sf"/>
</dbReference>
<sequence length="697" mass="76261">MGAVLAAGSSIFTVPAFAEVEDKDERSRADIIVTGIREDDSYAPKEAAAGGKTPAPLLEIPQSVSVVTRSQIEDRNFFTIGEAVQTVAGVTVMPFDGTNPDYRARGFVLDYAYDGIPSTFSSGVPEFDLVIYERLEVQRGPTGLFRGSGSPGGTINLIRKRGLDSFAASTAFSAGSWNNYRGEFDIGGPVDKAGRLRARAVGALHDRDFFQDKSHTRKLTAYAALDYDLTSTTTVGASLSYQDTRANTPMNGQPAFTNQNFLGFSRSFQHLPDWNLFTETTTEYAGEVKQQIGEWQVVVRALHRDIPRAWEDAFIRPGTGVDPETLTAEYVNRRSRGENGKTSVDAYASGPFKLFGREHELIVGYSWDRRTTSFLARSQMSVGCYSIFDADSIPVAPRLYTSGSETDLQQSGVHGQVRLHPFEGFTIVAGGRFSDYTNKTRTIAPSTPTAFATGARERGQFTPSIGAVYHLTDDITVYGSYSDIFNPQTAQRVDGSVLDPRVGNQYEAGLKGRFFGGNLNGSAAVFRARDKNRALSDLDNPGFFVQAGVVSVEGFEFEVTGRPLPGLDLVASYTNVKTEYKVGAASQTGAVFDYFTPRHQYKFYARYEPEALGGAFASVSLYGQSGVEGGGLADIREQGPFAVAGAQFGWRFNEKLRAFVSVNNLFDKVYYQRVGSINTYNFYGEPRNVLLTLRAAY</sequence>
<gene>
    <name evidence="14" type="ORF">DI555_05090</name>
</gene>
<evidence type="ECO:0000256" key="8">
    <source>
        <dbReference type="ARBA" id="ARBA00023170"/>
    </source>
</evidence>
<protein>
    <submittedName>
        <fullName evidence="14">TonB-dependent siderophore receptor</fullName>
    </submittedName>
</protein>
<dbReference type="GO" id="GO:0009279">
    <property type="term" value="C:cell outer membrane"/>
    <property type="evidence" value="ECO:0007669"/>
    <property type="project" value="UniProtKB-SubCell"/>
</dbReference>
<dbReference type="Proteomes" id="UP000249082">
    <property type="component" value="Unassembled WGS sequence"/>
</dbReference>
<comment type="subcellular location">
    <subcellularLocation>
        <location evidence="1 10">Cell outer membrane</location>
        <topology evidence="1 10">Multi-pass membrane protein</topology>
    </subcellularLocation>
</comment>
<evidence type="ECO:0000256" key="7">
    <source>
        <dbReference type="ARBA" id="ARBA00023136"/>
    </source>
</evidence>
<dbReference type="InterPro" id="IPR037066">
    <property type="entry name" value="Plug_dom_sf"/>
</dbReference>
<dbReference type="InterPro" id="IPR012910">
    <property type="entry name" value="Plug_dom"/>
</dbReference>
<keyword evidence="9 10" id="KW-0998">Cell outer membrane</keyword>
<accession>A0A2W5P1M9</accession>
<dbReference type="GO" id="GO:0038023">
    <property type="term" value="F:signaling receptor activity"/>
    <property type="evidence" value="ECO:0007669"/>
    <property type="project" value="InterPro"/>
</dbReference>
<keyword evidence="3 10" id="KW-0813">Transport</keyword>
<evidence type="ECO:0000256" key="9">
    <source>
        <dbReference type="ARBA" id="ARBA00023237"/>
    </source>
</evidence>
<dbReference type="SUPFAM" id="SSF56935">
    <property type="entry name" value="Porins"/>
    <property type="match status" value="1"/>
</dbReference>
<dbReference type="AlphaFoldDB" id="A0A2W5P1M9"/>
<keyword evidence="5 10" id="KW-0812">Transmembrane</keyword>
<organism evidence="14 15">
    <name type="scientific">Novosphingobium pentaromativorans</name>
    <dbReference type="NCBI Taxonomy" id="205844"/>
    <lineage>
        <taxon>Bacteria</taxon>
        <taxon>Pseudomonadati</taxon>
        <taxon>Pseudomonadota</taxon>
        <taxon>Alphaproteobacteria</taxon>
        <taxon>Sphingomonadales</taxon>
        <taxon>Sphingomonadaceae</taxon>
        <taxon>Novosphingobium</taxon>
    </lineage>
</organism>